<dbReference type="AlphaFoldDB" id="T1L0H5"/>
<sequence>MSDGELVIDTDLFTHESEIDGYTIKELVSASESAITGKIQVSNFDNNDSYDIYYQFDRSGKDNKERLVIHGNDCTLYNHSKMTQNANLFGDNKPLRDLILLMGPSIIYRLDGQSTVWHGLSRKLITTVVNKTLEITFYFDDKYTHGNTFKIEFNGYNRSTKSPEVELYLRIAKQKSFTPIQTTDLKYKTQLWTISISTWGEFIFRISQSWVRFYVIRFCEPSPGIGCPNYLIPSERKPIPKLLAKYVNFTMYEEIEGSTNNRPFSEIMASGKHLLMRLKTNLTGVKTEVIYDNELGIILTLEEGGRCWITIGDRNSPGRDAKGYFKLENLFFFDGDFNYVGKDYFVDQFKFPVDAWESVQFNVDFQGNKVDKFVVTQYFVESYSYEAIEGMYLVREPNSIIFNGSALVQTMISIYDSDSSKKSYALAKRIIRGYSNIRTIEAGEKELYDYFMLKDCKYLLNDRKVTLNFKIACEALNTDCIKLANRLLVRFKEEFIDAMLIYEPISQLRIDDIQYRSSDSQIEMNVTFLDKPNFDDLMKPEKMLVSNETFDVARTLSANNERECLDQLGHVRGLFSVGIWRSSDSFCGYLRKFEDFKEDAKNGVSCDVYILPLEKYYRISHELALDDLQKSFLENKFKTFSMGDPESHESISFKIIDIVKVPKFERDVKESDITLYHEIGSNSKMRKDDNTTLVVPGIAKFSDCLRVCQKSEGLDCNSFSFCSDSDFVECRVSTLRESNFTDAANKEMDSKCSIFTMNALRFYSKVPNRKFKNQISTAIRHSAALCAQECLSSDDCVSFQQCEYSCSFNSLYSDSFTEYDEDCAIYYPKVSHEYRNTGNKIVSEVIHTEMNLNLDQCASLCHGWTDGDNGCKSFNYCPRNINQMESSCSLTKYSVKSSDANSTEGGHCSNYELITQSNDNTKEESSETQVIKGTSESNAFGIIIMFLVIISFLVFSAPCVYEKIKPKRVFAQLNESLTLTKQVNEQPGTTKINMSNF</sequence>
<evidence type="ECO:0000313" key="3">
    <source>
        <dbReference type="EnsemblMetazoa" id="tetur30g00700.1"/>
    </source>
</evidence>
<feature type="domain" description="Apple" evidence="2">
    <location>
        <begin position="680"/>
        <end position="758"/>
    </location>
</feature>
<feature type="domain" description="Apple" evidence="2">
    <location>
        <begin position="829"/>
        <end position="914"/>
    </location>
</feature>
<dbReference type="EMBL" id="CAEY01000864">
    <property type="status" value="NOT_ANNOTATED_CDS"/>
    <property type="molecule type" value="Genomic_DNA"/>
</dbReference>
<evidence type="ECO:0000256" key="1">
    <source>
        <dbReference type="SAM" id="Phobius"/>
    </source>
</evidence>
<dbReference type="Gene3D" id="3.50.4.10">
    <property type="entry name" value="Hepatocyte Growth Factor"/>
    <property type="match status" value="1"/>
</dbReference>
<dbReference type="Proteomes" id="UP000015104">
    <property type="component" value="Unassembled WGS sequence"/>
</dbReference>
<evidence type="ECO:0000259" key="2">
    <source>
        <dbReference type="SMART" id="SM00473"/>
    </source>
</evidence>
<dbReference type="HOGENOM" id="CLU_011464_0_1_1"/>
<dbReference type="SUPFAM" id="SSF57414">
    <property type="entry name" value="Hairpin loop containing domain-like"/>
    <property type="match status" value="1"/>
</dbReference>
<dbReference type="SMART" id="SM00473">
    <property type="entry name" value="PAN_AP"/>
    <property type="match status" value="2"/>
</dbReference>
<accession>T1L0H5</accession>
<reference evidence="3" key="2">
    <citation type="submission" date="2015-06" db="UniProtKB">
        <authorList>
            <consortium name="EnsemblMetazoa"/>
        </authorList>
    </citation>
    <scope>IDENTIFICATION</scope>
</reference>
<keyword evidence="1" id="KW-1133">Transmembrane helix</keyword>
<proteinExistence type="predicted"/>
<dbReference type="EnsemblMetazoa" id="tetur30g00700.1">
    <property type="protein sequence ID" value="tetur30g00700.1"/>
    <property type="gene ID" value="tetur30g00700"/>
</dbReference>
<dbReference type="InterPro" id="IPR003609">
    <property type="entry name" value="Pan_app"/>
</dbReference>
<protein>
    <recommendedName>
        <fullName evidence="2">Apple domain-containing protein</fullName>
    </recommendedName>
</protein>
<evidence type="ECO:0000313" key="4">
    <source>
        <dbReference type="Proteomes" id="UP000015104"/>
    </source>
</evidence>
<keyword evidence="4" id="KW-1185">Reference proteome</keyword>
<keyword evidence="1" id="KW-0472">Membrane</keyword>
<organism evidence="3 4">
    <name type="scientific">Tetranychus urticae</name>
    <name type="common">Two-spotted spider mite</name>
    <dbReference type="NCBI Taxonomy" id="32264"/>
    <lineage>
        <taxon>Eukaryota</taxon>
        <taxon>Metazoa</taxon>
        <taxon>Ecdysozoa</taxon>
        <taxon>Arthropoda</taxon>
        <taxon>Chelicerata</taxon>
        <taxon>Arachnida</taxon>
        <taxon>Acari</taxon>
        <taxon>Acariformes</taxon>
        <taxon>Trombidiformes</taxon>
        <taxon>Prostigmata</taxon>
        <taxon>Eleutherengona</taxon>
        <taxon>Raphignathae</taxon>
        <taxon>Tetranychoidea</taxon>
        <taxon>Tetranychidae</taxon>
        <taxon>Tetranychus</taxon>
    </lineage>
</organism>
<reference evidence="4" key="1">
    <citation type="submission" date="2011-08" db="EMBL/GenBank/DDBJ databases">
        <authorList>
            <person name="Rombauts S."/>
        </authorList>
    </citation>
    <scope>NUCLEOTIDE SEQUENCE</scope>
    <source>
        <strain evidence="4">London</strain>
    </source>
</reference>
<dbReference type="eggNOG" id="ENOG502S04E">
    <property type="taxonomic scope" value="Eukaryota"/>
</dbReference>
<feature type="transmembrane region" description="Helical" evidence="1">
    <location>
        <begin position="939"/>
        <end position="961"/>
    </location>
</feature>
<name>T1L0H5_TETUR</name>
<keyword evidence="1" id="KW-0812">Transmembrane</keyword>